<organism evidence="3 5">
    <name type="scientific">Colwellia hornerae</name>
    <dbReference type="NCBI Taxonomy" id="89402"/>
    <lineage>
        <taxon>Bacteria</taxon>
        <taxon>Pseudomonadati</taxon>
        <taxon>Pseudomonadota</taxon>
        <taxon>Gammaproteobacteria</taxon>
        <taxon>Alteromonadales</taxon>
        <taxon>Colwelliaceae</taxon>
        <taxon>Colwellia</taxon>
    </lineage>
</organism>
<dbReference type="EMBL" id="VOLR01000018">
    <property type="protein sequence ID" value="TWX57585.1"/>
    <property type="molecule type" value="Genomic_DNA"/>
</dbReference>
<evidence type="ECO:0000256" key="1">
    <source>
        <dbReference type="SAM" id="Phobius"/>
    </source>
</evidence>
<name>A0A5C6Q8R9_9GAMM</name>
<dbReference type="OrthoDB" id="9781927at2"/>
<dbReference type="Proteomes" id="UP000321525">
    <property type="component" value="Unassembled WGS sequence"/>
</dbReference>
<keyword evidence="1" id="KW-0812">Transmembrane</keyword>
<dbReference type="InterPro" id="IPR007404">
    <property type="entry name" value="YdjM-like"/>
</dbReference>
<dbReference type="GO" id="GO:0016787">
    <property type="term" value="F:hydrolase activity"/>
    <property type="evidence" value="ECO:0007669"/>
    <property type="project" value="UniProtKB-KW"/>
</dbReference>
<keyword evidence="4" id="KW-1185">Reference proteome</keyword>
<dbReference type="EMBL" id="VOLQ01000028">
    <property type="protein sequence ID" value="TWX64937.1"/>
    <property type="molecule type" value="Genomic_DNA"/>
</dbReference>
<keyword evidence="1" id="KW-1133">Transmembrane helix</keyword>
<gene>
    <name evidence="2" type="ORF">ESZ26_13435</name>
    <name evidence="3" type="ORF">ESZ27_13750</name>
</gene>
<evidence type="ECO:0000313" key="3">
    <source>
        <dbReference type="EMBL" id="TWX64937.1"/>
    </source>
</evidence>
<feature type="transmembrane region" description="Helical" evidence="1">
    <location>
        <begin position="161"/>
        <end position="181"/>
    </location>
</feature>
<reference evidence="3 5" key="1">
    <citation type="submission" date="2019-07" db="EMBL/GenBank/DDBJ databases">
        <title>Genomes of sea-ice associated Colwellia species.</title>
        <authorList>
            <person name="Bowman J.P."/>
        </authorList>
    </citation>
    <scope>NUCLEOTIDE SEQUENCE [LARGE SCALE GENOMIC DNA]</scope>
    <source>
        <strain evidence="2 4">ACAM 607</strain>
        <strain evidence="3 5">IC036</strain>
    </source>
</reference>
<dbReference type="PANTHER" id="PTHR40031">
    <property type="entry name" value="HYPOTHETICAL MEMBRANE SPANNING PROTEIN"/>
    <property type="match status" value="1"/>
</dbReference>
<accession>A0A5C6Q8R9</accession>
<keyword evidence="3" id="KW-0378">Hydrolase</keyword>
<dbReference type="InterPro" id="IPR053170">
    <property type="entry name" value="Transcription_regulator"/>
</dbReference>
<dbReference type="Proteomes" id="UP000321917">
    <property type="component" value="Unassembled WGS sequence"/>
</dbReference>
<comment type="caution">
    <text evidence="3">The sequence shown here is derived from an EMBL/GenBank/DDBJ whole genome shotgun (WGS) entry which is preliminary data.</text>
</comment>
<sequence>MDSLTQIVLGGAVGYAVLGSKVGRKAAIYGAVLGTLPDLDVFLPYSGDVEAFTYHRGFSHSLLVHLLISPLIVWLITKCHQATAIYKKHWFALVFLCLSTHGILDSFTVYGTQLLWPITEYPFAVSNLFIIDPMYTLPLLFAFIAIFLPRVKLANVLKINHFALAISTLYICWSLVAKLYIDDKVTTALNDRQIKTHHYLSTPAPFSTLLWRVLVMSDGQYYEGYVSVFDSASEVSLEAYQSSDSLLSTIKNEWDVQRLQWFTKGFYSVKQEEQYIVLSDLRMGVECSYVFNFIVGEQTSMGIVKSHAEKVSARPDFSMLGSVLQRIWDPSVSLSPLRENGVCVNSKNLFSKKV</sequence>
<dbReference type="AlphaFoldDB" id="A0A5C6Q8R9"/>
<evidence type="ECO:0000313" key="5">
    <source>
        <dbReference type="Proteomes" id="UP000321917"/>
    </source>
</evidence>
<proteinExistence type="predicted"/>
<dbReference type="PANTHER" id="PTHR40031:SF1">
    <property type="entry name" value="MEMBRANE-BOUND METAL-DEPENDENT HYDROLASE"/>
    <property type="match status" value="1"/>
</dbReference>
<protein>
    <submittedName>
        <fullName evidence="3">Metal-dependent hydrolase</fullName>
    </submittedName>
</protein>
<feature type="transmembrane region" description="Helical" evidence="1">
    <location>
        <begin position="58"/>
        <end position="77"/>
    </location>
</feature>
<dbReference type="Pfam" id="PF04307">
    <property type="entry name" value="YdjM"/>
    <property type="match status" value="1"/>
</dbReference>
<feature type="transmembrane region" description="Helical" evidence="1">
    <location>
        <begin position="89"/>
        <end position="110"/>
    </location>
</feature>
<evidence type="ECO:0000313" key="4">
    <source>
        <dbReference type="Proteomes" id="UP000321525"/>
    </source>
</evidence>
<dbReference type="RefSeq" id="WP_146799987.1">
    <property type="nucleotide sequence ID" value="NZ_VOLP01000017.1"/>
</dbReference>
<feature type="transmembrane region" description="Helical" evidence="1">
    <location>
        <begin position="130"/>
        <end position="149"/>
    </location>
</feature>
<evidence type="ECO:0000313" key="2">
    <source>
        <dbReference type="EMBL" id="TWX57585.1"/>
    </source>
</evidence>
<keyword evidence="1" id="KW-0472">Membrane</keyword>